<evidence type="ECO:0000313" key="3">
    <source>
        <dbReference type="Proteomes" id="UP000296049"/>
    </source>
</evidence>
<dbReference type="AlphaFoldDB" id="R0LYI3"/>
<dbReference type="EMBL" id="KB742685">
    <property type="protein sequence ID" value="EOB05523.1"/>
    <property type="molecule type" value="Genomic_DNA"/>
</dbReference>
<gene>
    <name evidence="2" type="ORF">Anapl_01333</name>
</gene>
<feature type="signal peptide" evidence="1">
    <location>
        <begin position="1"/>
        <end position="18"/>
    </location>
</feature>
<feature type="chain" id="PRO_5004344935" evidence="1">
    <location>
        <begin position="19"/>
        <end position="234"/>
    </location>
</feature>
<evidence type="ECO:0000256" key="1">
    <source>
        <dbReference type="SAM" id="SignalP"/>
    </source>
</evidence>
<proteinExistence type="predicted"/>
<protein>
    <submittedName>
        <fullName evidence="2">Uncharacterized protein</fullName>
    </submittedName>
</protein>
<evidence type="ECO:0000313" key="2">
    <source>
        <dbReference type="EMBL" id="EOB05523.1"/>
    </source>
</evidence>
<reference evidence="3" key="1">
    <citation type="journal article" date="2013" name="Nat. Genet.">
        <title>The duck genome and transcriptome provide insight into an avian influenza virus reservoir species.</title>
        <authorList>
            <person name="Huang Y."/>
            <person name="Li Y."/>
            <person name="Burt D.W."/>
            <person name="Chen H."/>
            <person name="Zhang Y."/>
            <person name="Qian W."/>
            <person name="Kim H."/>
            <person name="Gan S."/>
            <person name="Zhao Y."/>
            <person name="Li J."/>
            <person name="Yi K."/>
            <person name="Feng H."/>
            <person name="Zhu P."/>
            <person name="Li B."/>
            <person name="Liu Q."/>
            <person name="Fairley S."/>
            <person name="Magor K.E."/>
            <person name="Du Z."/>
            <person name="Hu X."/>
            <person name="Goodman L."/>
            <person name="Tafer H."/>
            <person name="Vignal A."/>
            <person name="Lee T."/>
            <person name="Kim K.W."/>
            <person name="Sheng Z."/>
            <person name="An Y."/>
            <person name="Searle S."/>
            <person name="Herrero J."/>
            <person name="Groenen M.A."/>
            <person name="Crooijmans R.P."/>
            <person name="Faraut T."/>
            <person name="Cai Q."/>
            <person name="Webster R.G."/>
            <person name="Aldridge J.R."/>
            <person name="Warren W.C."/>
            <person name="Bartschat S."/>
            <person name="Kehr S."/>
            <person name="Marz M."/>
            <person name="Stadler P.F."/>
            <person name="Smith J."/>
            <person name="Kraus R.H."/>
            <person name="Zhao Y."/>
            <person name="Ren L."/>
            <person name="Fei J."/>
            <person name="Morisson M."/>
            <person name="Kaiser P."/>
            <person name="Griffin D.K."/>
            <person name="Rao M."/>
            <person name="Pitel F."/>
            <person name="Wang J."/>
            <person name="Li N."/>
        </authorList>
    </citation>
    <scope>NUCLEOTIDE SEQUENCE [LARGE SCALE GENOMIC DNA]</scope>
</reference>
<organism evidence="2 3">
    <name type="scientific">Anas platyrhynchos</name>
    <name type="common">Mallard</name>
    <name type="synonym">Anas boschas</name>
    <dbReference type="NCBI Taxonomy" id="8839"/>
    <lineage>
        <taxon>Eukaryota</taxon>
        <taxon>Metazoa</taxon>
        <taxon>Chordata</taxon>
        <taxon>Craniata</taxon>
        <taxon>Vertebrata</taxon>
        <taxon>Euteleostomi</taxon>
        <taxon>Archelosauria</taxon>
        <taxon>Archosauria</taxon>
        <taxon>Dinosauria</taxon>
        <taxon>Saurischia</taxon>
        <taxon>Theropoda</taxon>
        <taxon>Coelurosauria</taxon>
        <taxon>Aves</taxon>
        <taxon>Neognathae</taxon>
        <taxon>Galloanserae</taxon>
        <taxon>Anseriformes</taxon>
        <taxon>Anatidae</taxon>
        <taxon>Anatinae</taxon>
        <taxon>Anas</taxon>
    </lineage>
</organism>
<dbReference type="Proteomes" id="UP000296049">
    <property type="component" value="Unassembled WGS sequence"/>
</dbReference>
<accession>R0LYI3</accession>
<sequence>MSVHLKVVNILVTAQVAASGLASRAGPDLKAHYYLFNDYLWEEVAVLNFEVSYELLISSLPKTRWVEAIICQEKHNMFEIPKITPNLFAAIRAQSCEVLRALNSADYSRLGILTKKAIMPMEVGLGSASPLLDVWVRTVLSDPDQSLDSILTQTCFASCFLVLKLFTTSTDACCPPSCSLSMGTLGFLSLPPMKSEDKADAFSQTTFKEQAVQLFANSCLNGSVYYLLRIQQQD</sequence>
<keyword evidence="1" id="KW-0732">Signal</keyword>
<keyword evidence="3" id="KW-1185">Reference proteome</keyword>
<name>R0LYI3_ANAPL</name>